<dbReference type="Proteomes" id="UP000779070">
    <property type="component" value="Unassembled WGS sequence"/>
</dbReference>
<gene>
    <name evidence="2" type="ORF">JYA62_18440</name>
</gene>
<feature type="transmembrane region" description="Helical" evidence="1">
    <location>
        <begin position="5"/>
        <end position="28"/>
    </location>
</feature>
<keyword evidence="1" id="KW-1133">Transmembrane helix</keyword>
<protein>
    <submittedName>
        <fullName evidence="2">Uncharacterized protein</fullName>
    </submittedName>
</protein>
<proteinExistence type="predicted"/>
<organism evidence="2 3">
    <name type="scientific">Vibrio neptunius</name>
    <dbReference type="NCBI Taxonomy" id="170651"/>
    <lineage>
        <taxon>Bacteria</taxon>
        <taxon>Pseudomonadati</taxon>
        <taxon>Pseudomonadota</taxon>
        <taxon>Gammaproteobacteria</taxon>
        <taxon>Vibrionales</taxon>
        <taxon>Vibrionaceae</taxon>
        <taxon>Vibrio</taxon>
    </lineage>
</organism>
<keyword evidence="1" id="KW-0472">Membrane</keyword>
<dbReference type="EMBL" id="JAFHLB010000027">
    <property type="protein sequence ID" value="MBN3579643.1"/>
    <property type="molecule type" value="Genomic_DNA"/>
</dbReference>
<feature type="transmembrane region" description="Helical" evidence="1">
    <location>
        <begin position="60"/>
        <end position="78"/>
    </location>
</feature>
<name>A0ABS3A5J3_9VIBR</name>
<reference evidence="2 3" key="1">
    <citation type="submission" date="2021-02" db="EMBL/GenBank/DDBJ databases">
        <title>Draft Genome Sequences of 5 Vibrio neptunius Strains Isolated From of Bivalve Hatcheries.</title>
        <authorList>
            <person name="Galvis F."/>
            <person name="Barja J.L."/>
            <person name="Lemos M.L."/>
            <person name="Balado M."/>
        </authorList>
    </citation>
    <scope>NUCLEOTIDE SEQUENCE [LARGE SCALE GENOMIC DNA]</scope>
    <source>
        <strain evidence="2 3">PP-145.98</strain>
    </source>
</reference>
<comment type="caution">
    <text evidence="2">The sequence shown here is derived from an EMBL/GenBank/DDBJ whole genome shotgun (WGS) entry which is preliminary data.</text>
</comment>
<keyword evidence="1" id="KW-0812">Transmembrane</keyword>
<evidence type="ECO:0000313" key="2">
    <source>
        <dbReference type="EMBL" id="MBN3579643.1"/>
    </source>
</evidence>
<evidence type="ECO:0000313" key="3">
    <source>
        <dbReference type="Proteomes" id="UP000779070"/>
    </source>
</evidence>
<evidence type="ECO:0000256" key="1">
    <source>
        <dbReference type="SAM" id="Phobius"/>
    </source>
</evidence>
<sequence length="87" mass="9838">MSRKLVILVGGVSVVFVYIAFFIATMFASMTFKNWVSLGSSVDESDIATVQNIMNTLVNIPIMVFSLHVILITFMYWYSRSRKSSSE</sequence>
<dbReference type="RefSeq" id="WP_206371590.1">
    <property type="nucleotide sequence ID" value="NZ_CAWPTM010000103.1"/>
</dbReference>
<accession>A0ABS3A5J3</accession>
<keyword evidence="3" id="KW-1185">Reference proteome</keyword>